<name>A0A7G9S7Q2_9MICO</name>
<accession>A0A7G9S7Q2</accession>
<dbReference type="GO" id="GO:0005886">
    <property type="term" value="C:plasma membrane"/>
    <property type="evidence" value="ECO:0007669"/>
    <property type="project" value="UniProtKB-SubCell"/>
</dbReference>
<gene>
    <name evidence="2" type="ORF">H9L06_03990</name>
</gene>
<keyword evidence="1" id="KW-1003">Cell membrane</keyword>
<dbReference type="PROSITE" id="PS50895">
    <property type="entry name" value="SURF1"/>
    <property type="match status" value="1"/>
</dbReference>
<evidence type="ECO:0000313" key="3">
    <source>
        <dbReference type="Proteomes" id="UP000515934"/>
    </source>
</evidence>
<feature type="transmembrane region" description="Helical" evidence="1">
    <location>
        <begin position="229"/>
        <end position="250"/>
    </location>
</feature>
<evidence type="ECO:0000313" key="2">
    <source>
        <dbReference type="EMBL" id="QNN63877.1"/>
    </source>
</evidence>
<reference evidence="2 3" key="1">
    <citation type="submission" date="2020-08" db="EMBL/GenBank/DDBJ databases">
        <title>Genome sequence of Leucobacter denitrificans KACC 14055T.</title>
        <authorList>
            <person name="Hyun D.-W."/>
            <person name="Bae J.-W."/>
        </authorList>
    </citation>
    <scope>NUCLEOTIDE SEQUENCE [LARGE SCALE GENOMIC DNA]</scope>
    <source>
        <strain evidence="2 3">KACC 14055</strain>
    </source>
</reference>
<dbReference type="Proteomes" id="UP000515934">
    <property type="component" value="Chromosome"/>
</dbReference>
<comment type="subcellular location">
    <subcellularLocation>
        <location evidence="1">Cell membrane</location>
        <topology evidence="1">Multi-pass membrane protein</topology>
    </subcellularLocation>
</comment>
<protein>
    <recommendedName>
        <fullName evidence="1">SURF1-like protein</fullName>
    </recommendedName>
</protein>
<dbReference type="KEGG" id="ldn:H9L06_03990"/>
<comment type="caution">
    <text evidence="1">Lacks conserved residue(s) required for the propagation of feature annotation.</text>
</comment>
<keyword evidence="1" id="KW-0472">Membrane</keyword>
<organism evidence="2 3">
    <name type="scientific">Leucobacter denitrificans</name>
    <dbReference type="NCBI Taxonomy" id="683042"/>
    <lineage>
        <taxon>Bacteria</taxon>
        <taxon>Bacillati</taxon>
        <taxon>Actinomycetota</taxon>
        <taxon>Actinomycetes</taxon>
        <taxon>Micrococcales</taxon>
        <taxon>Microbacteriaceae</taxon>
        <taxon>Leucobacter</taxon>
    </lineage>
</organism>
<keyword evidence="3" id="KW-1185">Reference proteome</keyword>
<dbReference type="Pfam" id="PF02104">
    <property type="entry name" value="SURF1"/>
    <property type="match status" value="1"/>
</dbReference>
<dbReference type="InterPro" id="IPR002994">
    <property type="entry name" value="Surf1/Shy1"/>
</dbReference>
<comment type="similarity">
    <text evidence="1">Belongs to the SURF1 family.</text>
</comment>
<proteinExistence type="inferred from homology"/>
<sequence length="283" mass="31039">MRRPQWILALILALVVASVFAWLGQWQMENAIRHNVDELTNTETVRPIDELTDPIPGIPEIAAGAVVSIDGAFVAGDYAIVSDRLNSGSEDPENDPDRALGSWVVAHFERDGEQVASLSVAVGWAPSDSEAQSAIERLDAMPAETLMIEGRYLPPEAPETPARSDDPHTMRTMLPAHLVNIWDTAPEGPIYGGYLVLHPSNDATSTLLSEAGLTPIDSVAPDEPERVSWLNVFYAIEWVVFGVVALFLWYRLARDAWEKEHEMMLLMEAEANAAAESATQNPT</sequence>
<keyword evidence="1" id="KW-1133">Transmembrane helix</keyword>
<evidence type="ECO:0000256" key="1">
    <source>
        <dbReference type="RuleBase" id="RU363076"/>
    </source>
</evidence>
<dbReference type="AlphaFoldDB" id="A0A7G9S7Q2"/>
<dbReference type="EMBL" id="CP060716">
    <property type="protein sequence ID" value="QNN63877.1"/>
    <property type="molecule type" value="Genomic_DNA"/>
</dbReference>
<keyword evidence="1" id="KW-0812">Transmembrane</keyword>